<dbReference type="PANTHER" id="PTHR43806:SF11">
    <property type="entry name" value="CEREVISIN-RELATED"/>
    <property type="match status" value="1"/>
</dbReference>
<evidence type="ECO:0000256" key="6">
    <source>
        <dbReference type="SAM" id="MobiDB-lite"/>
    </source>
</evidence>
<evidence type="ECO:0000259" key="7">
    <source>
        <dbReference type="Pfam" id="PF00082"/>
    </source>
</evidence>
<dbReference type="PROSITE" id="PS51318">
    <property type="entry name" value="TAT"/>
    <property type="match status" value="1"/>
</dbReference>
<evidence type="ECO:0000256" key="2">
    <source>
        <dbReference type="ARBA" id="ARBA00022670"/>
    </source>
</evidence>
<dbReference type="PROSITE" id="PS51892">
    <property type="entry name" value="SUBTILASE"/>
    <property type="match status" value="1"/>
</dbReference>
<dbReference type="PANTHER" id="PTHR43806">
    <property type="entry name" value="PEPTIDASE S8"/>
    <property type="match status" value="1"/>
</dbReference>
<reference evidence="8 9" key="1">
    <citation type="journal article" date="2014" name="Int. J. Syst. Evol. Microbiol.">
        <title>Complete genome sequence of Corynebacterium casei LMG S-19264T (=DSM 44701T), isolated from a smear-ripened cheese.</title>
        <authorList>
            <consortium name="US DOE Joint Genome Institute (JGI-PGF)"/>
            <person name="Walter F."/>
            <person name="Albersmeier A."/>
            <person name="Kalinowski J."/>
            <person name="Ruckert C."/>
        </authorList>
    </citation>
    <scope>NUCLEOTIDE SEQUENCE [LARGE SCALE GENOMIC DNA]</scope>
    <source>
        <strain evidence="8 9">IBRC-M 10912</strain>
    </source>
</reference>
<gene>
    <name evidence="8" type="ORF">ACFOZ7_14880</name>
</gene>
<protein>
    <submittedName>
        <fullName evidence="8">S8 family serine peptidase</fullName>
    </submittedName>
</protein>
<dbReference type="GO" id="GO:0004252">
    <property type="term" value="F:serine-type endopeptidase activity"/>
    <property type="evidence" value="ECO:0007669"/>
    <property type="project" value="UniProtKB-UniRule"/>
</dbReference>
<evidence type="ECO:0000313" key="9">
    <source>
        <dbReference type="Proteomes" id="UP001595821"/>
    </source>
</evidence>
<dbReference type="SUPFAM" id="SSF52743">
    <property type="entry name" value="Subtilisin-like"/>
    <property type="match status" value="1"/>
</dbReference>
<feature type="active site" description="Charge relay system" evidence="5">
    <location>
        <position position="184"/>
    </location>
</feature>
<feature type="region of interest" description="Disordered" evidence="6">
    <location>
        <begin position="423"/>
        <end position="447"/>
    </location>
</feature>
<dbReference type="InterPro" id="IPR023828">
    <property type="entry name" value="Peptidase_S8_Ser-AS"/>
</dbReference>
<dbReference type="GO" id="GO:0006508">
    <property type="term" value="P:proteolysis"/>
    <property type="evidence" value="ECO:0007669"/>
    <property type="project" value="UniProtKB-KW"/>
</dbReference>
<sequence length="447" mass="47437">MRRRHQTRRRFLSSTAATGLSLVAIGTVTASGQTRYLVTASGADVRSRLEREGFEVTAELADRDVLLVSGPEDAESDLQRIRGVRAAAADVRFEVDLPELRAAPDESTLEEIDDLYDLQWDKQVQDVLEAHEYATGVGTTLAILDTGIYSDHPDLAPNVDEERSRLFKDGQTVTDGEPTDVDGHGTHVSGIAAATPDQGADGYGTGIVGTAPDATLVSARVFWFEEIDGEEVLTTTTADILRAIDYAAEIGADAANMSIGTPPLPPQVNAEGIRVAYERTIQRATSLGTVIVASAGNSDANLQQGGFFTVPNSTAGAMSISATGPNDLRTFYSNYGTNEIDVGAPGGGYETLEKSLADDTAWPYPTNLVLSSVPPELYDMPYDHFAGTSMAAPQVTGLAGLVRERRPSANANQVEQAIKHGAELGTGQSDPDLGAGRINAARTVERL</sequence>
<dbReference type="GeneID" id="71853004"/>
<name>A0ABD5P1L8_9EURY</name>
<dbReference type="InterPro" id="IPR006311">
    <property type="entry name" value="TAT_signal"/>
</dbReference>
<evidence type="ECO:0000256" key="1">
    <source>
        <dbReference type="ARBA" id="ARBA00011073"/>
    </source>
</evidence>
<accession>A0ABD5P1L8</accession>
<dbReference type="Gene3D" id="3.40.50.200">
    <property type="entry name" value="Peptidase S8/S53 domain"/>
    <property type="match status" value="1"/>
</dbReference>
<evidence type="ECO:0000256" key="3">
    <source>
        <dbReference type="ARBA" id="ARBA00022801"/>
    </source>
</evidence>
<dbReference type="InterPro" id="IPR050131">
    <property type="entry name" value="Peptidase_S8_subtilisin-like"/>
</dbReference>
<keyword evidence="2 5" id="KW-0645">Protease</keyword>
<feature type="active site" description="Charge relay system" evidence="5">
    <location>
        <position position="145"/>
    </location>
</feature>
<dbReference type="RefSeq" id="WP_246972427.1">
    <property type="nucleotide sequence ID" value="NZ_CP095397.1"/>
</dbReference>
<evidence type="ECO:0000256" key="5">
    <source>
        <dbReference type="PROSITE-ProRule" id="PRU01240"/>
    </source>
</evidence>
<dbReference type="InterPro" id="IPR015500">
    <property type="entry name" value="Peptidase_S8_subtilisin-rel"/>
</dbReference>
<organism evidence="8 9">
    <name type="scientific">Natribaculum luteum</name>
    <dbReference type="NCBI Taxonomy" id="1586232"/>
    <lineage>
        <taxon>Archaea</taxon>
        <taxon>Methanobacteriati</taxon>
        <taxon>Methanobacteriota</taxon>
        <taxon>Stenosarchaea group</taxon>
        <taxon>Halobacteria</taxon>
        <taxon>Halobacteriales</taxon>
        <taxon>Natrialbaceae</taxon>
        <taxon>Natribaculum</taxon>
    </lineage>
</organism>
<dbReference type="Proteomes" id="UP001595821">
    <property type="component" value="Unassembled WGS sequence"/>
</dbReference>
<evidence type="ECO:0000256" key="4">
    <source>
        <dbReference type="ARBA" id="ARBA00022825"/>
    </source>
</evidence>
<dbReference type="PRINTS" id="PR00723">
    <property type="entry name" value="SUBTILISIN"/>
</dbReference>
<dbReference type="InterPro" id="IPR022398">
    <property type="entry name" value="Peptidase_S8_His-AS"/>
</dbReference>
<dbReference type="PROSITE" id="PS00138">
    <property type="entry name" value="SUBTILASE_SER"/>
    <property type="match status" value="1"/>
</dbReference>
<dbReference type="EMBL" id="JBHSDJ010000117">
    <property type="protein sequence ID" value="MFC4248196.1"/>
    <property type="molecule type" value="Genomic_DNA"/>
</dbReference>
<dbReference type="InterPro" id="IPR036852">
    <property type="entry name" value="Peptidase_S8/S53_dom_sf"/>
</dbReference>
<evidence type="ECO:0000313" key="8">
    <source>
        <dbReference type="EMBL" id="MFC4248196.1"/>
    </source>
</evidence>
<dbReference type="Pfam" id="PF00082">
    <property type="entry name" value="Peptidase_S8"/>
    <property type="match status" value="1"/>
</dbReference>
<proteinExistence type="inferred from homology"/>
<keyword evidence="4 5" id="KW-0720">Serine protease</keyword>
<dbReference type="PROSITE" id="PS00137">
    <property type="entry name" value="SUBTILASE_HIS"/>
    <property type="match status" value="1"/>
</dbReference>
<feature type="domain" description="Peptidase S8/S53" evidence="7">
    <location>
        <begin position="137"/>
        <end position="436"/>
    </location>
</feature>
<keyword evidence="3 5" id="KW-0378">Hydrolase</keyword>
<dbReference type="AlphaFoldDB" id="A0ABD5P1L8"/>
<feature type="active site" description="Charge relay system" evidence="5">
    <location>
        <position position="389"/>
    </location>
</feature>
<dbReference type="InterPro" id="IPR000209">
    <property type="entry name" value="Peptidase_S8/S53_dom"/>
</dbReference>
<comment type="similarity">
    <text evidence="1 5">Belongs to the peptidase S8 family.</text>
</comment>
<comment type="caution">
    <text evidence="8">The sequence shown here is derived from an EMBL/GenBank/DDBJ whole genome shotgun (WGS) entry which is preliminary data.</text>
</comment>